<evidence type="ECO:0000256" key="1">
    <source>
        <dbReference type="SAM" id="MobiDB-lite"/>
    </source>
</evidence>
<sequence>MSLINAMLDLKRVLEFEKENLTPAENNILNSLDRESVKDFIVYTLAGCTAACIATRNISKAKIFQVNLPGITMNFGIPFRVYVSSVAGLSSGLTLAQRSFYPSADQVLTLDGSVLQKELTNIMMTKYQNDPSVMQLLSKHFYLERVFADSSNNPKLIWRDRNFFSEAVRGHRTHDQVSYCKSKDHSCNDSNDKSQGRSENVTNNKNPNLETKHTFINAGPDTTWESDPLDRVFGYTHPLEDPVHSDSPNKQPSGTPNRVRRRSRRLRRMRNHDDLSNSEPTAAV</sequence>
<dbReference type="OrthoDB" id="1899410at2759"/>
<organism evidence="2 3">
    <name type="scientific">Vigna radiata var. radiata</name>
    <name type="common">Mung bean</name>
    <name type="synonym">Phaseolus aureus</name>
    <dbReference type="NCBI Taxonomy" id="3916"/>
    <lineage>
        <taxon>Eukaryota</taxon>
        <taxon>Viridiplantae</taxon>
        <taxon>Streptophyta</taxon>
        <taxon>Embryophyta</taxon>
        <taxon>Tracheophyta</taxon>
        <taxon>Spermatophyta</taxon>
        <taxon>Magnoliopsida</taxon>
        <taxon>eudicotyledons</taxon>
        <taxon>Gunneridae</taxon>
        <taxon>Pentapetalae</taxon>
        <taxon>rosids</taxon>
        <taxon>fabids</taxon>
        <taxon>Fabales</taxon>
        <taxon>Fabaceae</taxon>
        <taxon>Papilionoideae</taxon>
        <taxon>50 kb inversion clade</taxon>
        <taxon>NPAAA clade</taxon>
        <taxon>indigoferoid/millettioid clade</taxon>
        <taxon>Phaseoleae</taxon>
        <taxon>Vigna</taxon>
    </lineage>
</organism>
<evidence type="ECO:0000313" key="3">
    <source>
        <dbReference type="RefSeq" id="XP_014519394.1"/>
    </source>
</evidence>
<gene>
    <name evidence="3" type="primary">LOC106776450</name>
</gene>
<keyword evidence="2" id="KW-1185">Reference proteome</keyword>
<proteinExistence type="predicted"/>
<dbReference type="AlphaFoldDB" id="A0A1S3VMU1"/>
<accession>A0A1S3VMU1</accession>
<dbReference type="PANTHER" id="PTHR35986">
    <property type="entry name" value="EXPRESSED PROTEIN"/>
    <property type="match status" value="1"/>
</dbReference>
<feature type="region of interest" description="Disordered" evidence="1">
    <location>
        <begin position="177"/>
        <end position="284"/>
    </location>
</feature>
<dbReference type="GeneID" id="106776450"/>
<dbReference type="STRING" id="3916.A0A1S3VMU1"/>
<reference evidence="3" key="2">
    <citation type="submission" date="2025-08" db="UniProtKB">
        <authorList>
            <consortium name="RefSeq"/>
        </authorList>
    </citation>
    <scope>IDENTIFICATION</scope>
    <source>
        <tissue evidence="3">Leaf</tissue>
    </source>
</reference>
<reference evidence="2" key="1">
    <citation type="journal article" date="2014" name="Nat. Commun.">
        <title>Genome sequence of mungbean and insights into evolution within Vigna species.</title>
        <authorList>
            <person name="Kang Y.J."/>
            <person name="Kim S.K."/>
            <person name="Kim M.Y."/>
            <person name="Lestari P."/>
            <person name="Kim K.H."/>
            <person name="Ha B.K."/>
            <person name="Jun T.H."/>
            <person name="Hwang W.J."/>
            <person name="Lee T."/>
            <person name="Lee J."/>
            <person name="Shim S."/>
            <person name="Yoon M.Y."/>
            <person name="Jang Y.E."/>
            <person name="Han K.S."/>
            <person name="Taeprayoon P."/>
            <person name="Yoon N."/>
            <person name="Somta P."/>
            <person name="Tanya P."/>
            <person name="Kim K.S."/>
            <person name="Gwag J.G."/>
            <person name="Moon J.K."/>
            <person name="Lee Y.H."/>
            <person name="Park B.S."/>
            <person name="Bombarely A."/>
            <person name="Doyle J.J."/>
            <person name="Jackson S.A."/>
            <person name="Schafleitner R."/>
            <person name="Srinives P."/>
            <person name="Varshney R.K."/>
            <person name="Lee S.H."/>
        </authorList>
    </citation>
    <scope>NUCLEOTIDE SEQUENCE [LARGE SCALE GENOMIC DNA]</scope>
    <source>
        <strain evidence="2">cv. VC1973A</strain>
    </source>
</reference>
<evidence type="ECO:0000313" key="2">
    <source>
        <dbReference type="Proteomes" id="UP000087766"/>
    </source>
</evidence>
<dbReference type="KEGG" id="vra:106776450"/>
<dbReference type="Proteomes" id="UP000087766">
    <property type="component" value="Chromosome 11"/>
</dbReference>
<feature type="compositionally biased region" description="Basic and acidic residues" evidence="1">
    <location>
        <begin position="181"/>
        <end position="196"/>
    </location>
</feature>
<protein>
    <submittedName>
        <fullName evidence="3">Uncharacterized protein LOC106776450 isoform X1</fullName>
    </submittedName>
</protein>
<feature type="compositionally biased region" description="Basic residues" evidence="1">
    <location>
        <begin position="258"/>
        <end position="270"/>
    </location>
</feature>
<name>A0A1S3VMU1_VIGRR</name>
<feature type="compositionally biased region" description="Polar residues" evidence="1">
    <location>
        <begin position="197"/>
        <end position="209"/>
    </location>
</feature>
<dbReference type="PANTHER" id="PTHR35986:SF1">
    <property type="entry name" value="OS10G0430800 PROTEIN"/>
    <property type="match status" value="1"/>
</dbReference>
<feature type="compositionally biased region" description="Polar residues" evidence="1">
    <location>
        <begin position="246"/>
        <end position="256"/>
    </location>
</feature>
<dbReference type="RefSeq" id="XP_014519394.1">
    <property type="nucleotide sequence ID" value="XM_014663908.2"/>
</dbReference>